<dbReference type="SMART" id="SM00409">
    <property type="entry name" value="IG"/>
    <property type="match status" value="2"/>
</dbReference>
<feature type="signal peptide" evidence="1">
    <location>
        <begin position="1"/>
        <end position="23"/>
    </location>
</feature>
<feature type="chain" id="PRO_5041640427" description="Ig-like domain-containing protein" evidence="1">
    <location>
        <begin position="24"/>
        <end position="269"/>
    </location>
</feature>
<evidence type="ECO:0000259" key="2">
    <source>
        <dbReference type="PROSITE" id="PS50835"/>
    </source>
</evidence>
<dbReference type="InterPro" id="IPR013098">
    <property type="entry name" value="Ig_I-set"/>
</dbReference>
<comment type="caution">
    <text evidence="3">The sequence shown here is derived from an EMBL/GenBank/DDBJ whole genome shotgun (WGS) entry which is preliminary data.</text>
</comment>
<evidence type="ECO:0000313" key="3">
    <source>
        <dbReference type="EMBL" id="KAK2709723.1"/>
    </source>
</evidence>
<feature type="domain" description="Ig-like" evidence="2">
    <location>
        <begin position="136"/>
        <end position="229"/>
    </location>
</feature>
<dbReference type="SUPFAM" id="SSF48726">
    <property type="entry name" value="Immunoglobulin"/>
    <property type="match status" value="2"/>
</dbReference>
<dbReference type="Pfam" id="PF13927">
    <property type="entry name" value="Ig_3"/>
    <property type="match status" value="1"/>
</dbReference>
<dbReference type="InterPro" id="IPR007110">
    <property type="entry name" value="Ig-like_dom"/>
</dbReference>
<dbReference type="InterPro" id="IPR003599">
    <property type="entry name" value="Ig_sub"/>
</dbReference>
<name>A0AA88KWB2_ARTSF</name>
<dbReference type="Pfam" id="PF07679">
    <property type="entry name" value="I-set"/>
    <property type="match status" value="1"/>
</dbReference>
<dbReference type="PROSITE" id="PS50835">
    <property type="entry name" value="IG_LIKE"/>
    <property type="match status" value="2"/>
</dbReference>
<evidence type="ECO:0000313" key="4">
    <source>
        <dbReference type="Proteomes" id="UP001187531"/>
    </source>
</evidence>
<keyword evidence="4" id="KW-1185">Reference proteome</keyword>
<dbReference type="SMART" id="SM00408">
    <property type="entry name" value="IGc2"/>
    <property type="match status" value="2"/>
</dbReference>
<dbReference type="AlphaFoldDB" id="A0AA88KWB2"/>
<proteinExistence type="predicted"/>
<dbReference type="PANTHER" id="PTHR23279">
    <property type="entry name" value="DEFECTIVE PROBOSCIS EXTENSION RESPONSE DPR -RELATED"/>
    <property type="match status" value="1"/>
</dbReference>
<dbReference type="InterPro" id="IPR036179">
    <property type="entry name" value="Ig-like_dom_sf"/>
</dbReference>
<feature type="domain" description="Ig-like" evidence="2">
    <location>
        <begin position="33"/>
        <end position="130"/>
    </location>
</feature>
<dbReference type="InterPro" id="IPR013783">
    <property type="entry name" value="Ig-like_fold"/>
</dbReference>
<dbReference type="Proteomes" id="UP001187531">
    <property type="component" value="Unassembled WGS sequence"/>
</dbReference>
<evidence type="ECO:0000256" key="1">
    <source>
        <dbReference type="SAM" id="SignalP"/>
    </source>
</evidence>
<dbReference type="InterPro" id="IPR003598">
    <property type="entry name" value="Ig_sub2"/>
</dbReference>
<keyword evidence="1" id="KW-0732">Signal</keyword>
<dbReference type="SMART" id="SM00406">
    <property type="entry name" value="IGv"/>
    <property type="match status" value="1"/>
</dbReference>
<dbReference type="PANTHER" id="PTHR23279:SF21">
    <property type="entry name" value="DEFECTIVE PROBOSCIS EXTENSION RESPONSE 11, ISOFORM B-RELATED"/>
    <property type="match status" value="1"/>
</dbReference>
<sequence length="269" mass="29230">MEAATRLRRIYIVFGILWTLTESIVPGARSMIPSFDTSSPVNVTAQVGSYAYLTCRVRNLGNKSVSWIRKSDAHLLAVDKESFIADTRIIVVHSAVHDTWTLQIRGVKSSDTGDYECQVSSEPKISRIVSLSVVVPTIEIKGDPDIYVMAGSSVNLNCVITGYIDEPAFVLWRHHGKETVQTVISSDSTQIRRQPPDVLISSLKISSASHDSAGVYICHPTSLSPTNVTLHVLNGEQPAAMQDGQKSLSPSINGLSLSLSICLLALLLL</sequence>
<dbReference type="GO" id="GO:0050808">
    <property type="term" value="P:synapse organization"/>
    <property type="evidence" value="ECO:0007669"/>
    <property type="project" value="TreeGrafter"/>
</dbReference>
<dbReference type="FunFam" id="2.60.40.10:FF:000129">
    <property type="entry name" value="CLUMA_CG018772, isoform A"/>
    <property type="match status" value="1"/>
</dbReference>
<gene>
    <name evidence="3" type="ORF">QYM36_013409</name>
</gene>
<dbReference type="InterPro" id="IPR037448">
    <property type="entry name" value="Zig-8"/>
</dbReference>
<reference evidence="3" key="1">
    <citation type="submission" date="2023-07" db="EMBL/GenBank/DDBJ databases">
        <title>Chromosome-level genome assembly of Artemia franciscana.</title>
        <authorList>
            <person name="Jo E."/>
        </authorList>
    </citation>
    <scope>NUCLEOTIDE SEQUENCE</scope>
    <source>
        <tissue evidence="3">Whole body</tissue>
    </source>
</reference>
<protein>
    <recommendedName>
        <fullName evidence="2">Ig-like domain-containing protein</fullName>
    </recommendedName>
</protein>
<dbReference type="Gene3D" id="2.60.40.10">
    <property type="entry name" value="Immunoglobulins"/>
    <property type="match status" value="2"/>
</dbReference>
<organism evidence="3 4">
    <name type="scientific">Artemia franciscana</name>
    <name type="common">Brine shrimp</name>
    <name type="synonym">Artemia sanfranciscana</name>
    <dbReference type="NCBI Taxonomy" id="6661"/>
    <lineage>
        <taxon>Eukaryota</taxon>
        <taxon>Metazoa</taxon>
        <taxon>Ecdysozoa</taxon>
        <taxon>Arthropoda</taxon>
        <taxon>Crustacea</taxon>
        <taxon>Branchiopoda</taxon>
        <taxon>Anostraca</taxon>
        <taxon>Artemiidae</taxon>
        <taxon>Artemia</taxon>
    </lineage>
</organism>
<dbReference type="InterPro" id="IPR013106">
    <property type="entry name" value="Ig_V-set"/>
</dbReference>
<accession>A0AA88KWB2</accession>
<dbReference type="EMBL" id="JAVRJZ010000017">
    <property type="protein sequence ID" value="KAK2709723.1"/>
    <property type="molecule type" value="Genomic_DNA"/>
</dbReference>
<dbReference type="GO" id="GO:0032589">
    <property type="term" value="C:neuron projection membrane"/>
    <property type="evidence" value="ECO:0007669"/>
    <property type="project" value="TreeGrafter"/>
</dbReference>